<accession>A0ABU8Q5I8</accession>
<evidence type="ECO:0000256" key="7">
    <source>
        <dbReference type="ARBA" id="ARBA00023204"/>
    </source>
</evidence>
<dbReference type="PANTHER" id="PTHR33693:SF1">
    <property type="entry name" value="TYPE-4 URACIL-DNA GLYCOSYLASE"/>
    <property type="match status" value="1"/>
</dbReference>
<keyword evidence="9" id="KW-0326">Glycosidase</keyword>
<feature type="domain" description="Uracil-DNA glycosylase-like" evidence="8">
    <location>
        <begin position="90"/>
        <end position="236"/>
    </location>
</feature>
<dbReference type="InterPro" id="IPR005122">
    <property type="entry name" value="Uracil-DNA_glycosylase-like"/>
</dbReference>
<evidence type="ECO:0000259" key="8">
    <source>
        <dbReference type="Pfam" id="PF03167"/>
    </source>
</evidence>
<sequence>MGADQHLDWRNIAASTLDWWLEAGVDTLVEERPRDWLVPDALPAPAPLPPAAPAAAPNPGYPVTYEEFLAYRMGDQAPDAKWALARVAPSGDPATAALMVLTDVPEEADAAAGHLLAGPEGRLLDRMLAAIGLAREQTLIASVCVARPLAGRVPRASATELEAMARHLVGIVRPRRLLLLGQIASRAVLGPKAGAHGDCSDMLSDDNLACKAVATYHPRVLLERPMCKAEAWRDLQLLIEENDA</sequence>
<proteinExistence type="predicted"/>
<keyword evidence="7" id="KW-0234">DNA repair</keyword>
<dbReference type="Gene3D" id="3.40.470.10">
    <property type="entry name" value="Uracil-DNA glycosylase-like domain"/>
    <property type="match status" value="1"/>
</dbReference>
<evidence type="ECO:0000256" key="5">
    <source>
        <dbReference type="ARBA" id="ARBA00023004"/>
    </source>
</evidence>
<keyword evidence="2" id="KW-0479">Metal-binding</keyword>
<reference evidence="9 10" key="1">
    <citation type="submission" date="2023-12" db="EMBL/GenBank/DDBJ databases">
        <title>Gut-associated functions are favored during microbiome assembly across C. elegans life.</title>
        <authorList>
            <person name="Zimmermann J."/>
        </authorList>
    </citation>
    <scope>NUCLEOTIDE SEQUENCE [LARGE SCALE GENOMIC DNA]</scope>
    <source>
        <strain evidence="9 10">JUb134</strain>
    </source>
</reference>
<evidence type="ECO:0000256" key="3">
    <source>
        <dbReference type="ARBA" id="ARBA00022763"/>
    </source>
</evidence>
<dbReference type="Proteomes" id="UP001380365">
    <property type="component" value="Unassembled WGS sequence"/>
</dbReference>
<protein>
    <submittedName>
        <fullName evidence="9">Uracil-DNA glycosylase</fullName>
        <ecNumber evidence="9">3.2.2.27</ecNumber>
    </submittedName>
</protein>
<dbReference type="CDD" id="cd10030">
    <property type="entry name" value="UDG-F4_TTUDGA_SPO1dp_like"/>
    <property type="match status" value="1"/>
</dbReference>
<gene>
    <name evidence="9" type="ORF">WH159_10670</name>
</gene>
<comment type="caution">
    <text evidence="9">The sequence shown here is derived from an EMBL/GenBank/DDBJ whole genome shotgun (WGS) entry which is preliminary data.</text>
</comment>
<dbReference type="SUPFAM" id="SSF52141">
    <property type="entry name" value="Uracil-DNA glycosylase-like"/>
    <property type="match status" value="1"/>
</dbReference>
<organism evidence="9 10">
    <name type="scientific">Sphingomonas molluscorum</name>
    <dbReference type="NCBI Taxonomy" id="418184"/>
    <lineage>
        <taxon>Bacteria</taxon>
        <taxon>Pseudomonadati</taxon>
        <taxon>Pseudomonadota</taxon>
        <taxon>Alphaproteobacteria</taxon>
        <taxon>Sphingomonadales</taxon>
        <taxon>Sphingomonadaceae</taxon>
        <taxon>Sphingomonas</taxon>
    </lineage>
</organism>
<keyword evidence="4 9" id="KW-0378">Hydrolase</keyword>
<evidence type="ECO:0000313" key="10">
    <source>
        <dbReference type="Proteomes" id="UP001380365"/>
    </source>
</evidence>
<keyword evidence="6" id="KW-0411">Iron-sulfur</keyword>
<evidence type="ECO:0000256" key="6">
    <source>
        <dbReference type="ARBA" id="ARBA00023014"/>
    </source>
</evidence>
<keyword evidence="5" id="KW-0408">Iron</keyword>
<keyword evidence="3" id="KW-0227">DNA damage</keyword>
<dbReference type="Pfam" id="PF03167">
    <property type="entry name" value="UDG"/>
    <property type="match status" value="1"/>
</dbReference>
<dbReference type="GO" id="GO:0004844">
    <property type="term" value="F:uracil DNA N-glycosylase activity"/>
    <property type="evidence" value="ECO:0007669"/>
    <property type="project" value="UniProtKB-EC"/>
</dbReference>
<keyword evidence="10" id="KW-1185">Reference proteome</keyword>
<evidence type="ECO:0000256" key="2">
    <source>
        <dbReference type="ARBA" id="ARBA00022723"/>
    </source>
</evidence>
<name>A0ABU8Q5I8_9SPHN</name>
<dbReference type="InterPro" id="IPR036895">
    <property type="entry name" value="Uracil-DNA_glycosylase-like_sf"/>
</dbReference>
<dbReference type="EMBL" id="JBBGZA010000001">
    <property type="protein sequence ID" value="MEJ5094999.1"/>
    <property type="molecule type" value="Genomic_DNA"/>
</dbReference>
<keyword evidence="1" id="KW-0004">4Fe-4S</keyword>
<evidence type="ECO:0000313" key="9">
    <source>
        <dbReference type="EMBL" id="MEJ5094999.1"/>
    </source>
</evidence>
<dbReference type="RefSeq" id="WP_132883824.1">
    <property type="nucleotide sequence ID" value="NZ_JBBGZA010000001.1"/>
</dbReference>
<dbReference type="PANTHER" id="PTHR33693">
    <property type="entry name" value="TYPE-5 URACIL-DNA GLYCOSYLASE"/>
    <property type="match status" value="1"/>
</dbReference>
<dbReference type="EC" id="3.2.2.27" evidence="9"/>
<evidence type="ECO:0000256" key="1">
    <source>
        <dbReference type="ARBA" id="ARBA00022485"/>
    </source>
</evidence>
<evidence type="ECO:0000256" key="4">
    <source>
        <dbReference type="ARBA" id="ARBA00022801"/>
    </source>
</evidence>
<dbReference type="InterPro" id="IPR051536">
    <property type="entry name" value="UDG_Type-4/5"/>
</dbReference>